<dbReference type="EMBL" id="BDIP01001934">
    <property type="protein sequence ID" value="GCA62978.1"/>
    <property type="molecule type" value="Genomic_DNA"/>
</dbReference>
<feature type="non-terminal residue" evidence="1">
    <location>
        <position position="34"/>
    </location>
</feature>
<keyword evidence="2" id="KW-1185">Reference proteome</keyword>
<sequence length="34" mass="4120">MPRRRGKDSGQQQSIRNLSSEERFCLIFLREHLM</sequence>
<reference evidence="1 2" key="1">
    <citation type="journal article" date="2018" name="PLoS ONE">
        <title>The draft genome of Kipferlia bialata reveals reductive genome evolution in fornicate parasites.</title>
        <authorList>
            <person name="Tanifuji G."/>
            <person name="Takabayashi S."/>
            <person name="Kume K."/>
            <person name="Takagi M."/>
            <person name="Nakayama T."/>
            <person name="Kamikawa R."/>
            <person name="Inagaki Y."/>
            <person name="Hashimoto T."/>
        </authorList>
    </citation>
    <scope>NUCLEOTIDE SEQUENCE [LARGE SCALE GENOMIC DNA]</scope>
    <source>
        <strain evidence="1">NY0173</strain>
    </source>
</reference>
<evidence type="ECO:0000313" key="1">
    <source>
        <dbReference type="EMBL" id="GCA62978.1"/>
    </source>
</evidence>
<organism evidence="1 2">
    <name type="scientific">Kipferlia bialata</name>
    <dbReference type="NCBI Taxonomy" id="797122"/>
    <lineage>
        <taxon>Eukaryota</taxon>
        <taxon>Metamonada</taxon>
        <taxon>Carpediemonas-like organisms</taxon>
        <taxon>Kipferlia</taxon>
    </lineage>
</organism>
<evidence type="ECO:0000313" key="2">
    <source>
        <dbReference type="Proteomes" id="UP000265618"/>
    </source>
</evidence>
<accession>A0A391NUW4</accession>
<comment type="caution">
    <text evidence="1">The sequence shown here is derived from an EMBL/GenBank/DDBJ whole genome shotgun (WGS) entry which is preliminary data.</text>
</comment>
<dbReference type="AlphaFoldDB" id="A0A391NUW4"/>
<name>A0A391NUW4_9EUKA</name>
<gene>
    <name evidence="1" type="ORF">KIPB_007090</name>
</gene>
<proteinExistence type="predicted"/>
<dbReference type="Proteomes" id="UP000265618">
    <property type="component" value="Unassembled WGS sequence"/>
</dbReference>
<protein>
    <submittedName>
        <fullName evidence="1">Uncharacterized protein</fullName>
    </submittedName>
</protein>